<evidence type="ECO:0000313" key="2">
    <source>
        <dbReference type="EMBL" id="GFG74042.1"/>
    </source>
</evidence>
<gene>
    <name evidence="2" type="ORF">MBOT_14070</name>
</gene>
<accession>A0A7I9XW72</accession>
<feature type="compositionally biased region" description="Gly residues" evidence="1">
    <location>
        <begin position="19"/>
        <end position="31"/>
    </location>
</feature>
<dbReference type="AlphaFoldDB" id="A0A7I9XW72"/>
<comment type="caution">
    <text evidence="2">The sequence shown here is derived from an EMBL/GenBank/DDBJ whole genome shotgun (WGS) entry which is preliminary data.</text>
</comment>
<sequence>MFTWCPPRVGQTGLRGLQRGAGRGASLGGGAPDVSDTVTARAVYSPVNFAGRFAKVALIPSARSFDGRNAAFQAAT</sequence>
<protein>
    <submittedName>
        <fullName evidence="2">Uncharacterized protein</fullName>
    </submittedName>
</protein>
<keyword evidence="3" id="KW-1185">Reference proteome</keyword>
<name>A0A7I9XW72_9MYCO</name>
<dbReference type="Proteomes" id="UP000465361">
    <property type="component" value="Unassembled WGS sequence"/>
</dbReference>
<evidence type="ECO:0000313" key="3">
    <source>
        <dbReference type="Proteomes" id="UP000465361"/>
    </source>
</evidence>
<organism evidence="2 3">
    <name type="scientific">Mycobacterium botniense</name>
    <dbReference type="NCBI Taxonomy" id="84962"/>
    <lineage>
        <taxon>Bacteria</taxon>
        <taxon>Bacillati</taxon>
        <taxon>Actinomycetota</taxon>
        <taxon>Actinomycetes</taxon>
        <taxon>Mycobacteriales</taxon>
        <taxon>Mycobacteriaceae</taxon>
        <taxon>Mycobacterium</taxon>
    </lineage>
</organism>
<evidence type="ECO:0000256" key="1">
    <source>
        <dbReference type="SAM" id="MobiDB-lite"/>
    </source>
</evidence>
<feature type="region of interest" description="Disordered" evidence="1">
    <location>
        <begin position="1"/>
        <end position="31"/>
    </location>
</feature>
<dbReference type="EMBL" id="BLKW01000002">
    <property type="protein sequence ID" value="GFG74042.1"/>
    <property type="molecule type" value="Genomic_DNA"/>
</dbReference>
<reference evidence="2 3" key="1">
    <citation type="journal article" date="2019" name="Emerg. Microbes Infect.">
        <title>Comprehensive subspecies identification of 175 nontuberculous mycobacteria species based on 7547 genomic profiles.</title>
        <authorList>
            <person name="Matsumoto Y."/>
            <person name="Kinjo T."/>
            <person name="Motooka D."/>
            <person name="Nabeya D."/>
            <person name="Jung N."/>
            <person name="Uechi K."/>
            <person name="Horii T."/>
            <person name="Iida T."/>
            <person name="Fujita J."/>
            <person name="Nakamura S."/>
        </authorList>
    </citation>
    <scope>NUCLEOTIDE SEQUENCE [LARGE SCALE GENOMIC DNA]</scope>
    <source>
        <strain evidence="2 3">JCM 17322</strain>
    </source>
</reference>
<proteinExistence type="predicted"/>